<dbReference type="InterPro" id="IPR004127">
    <property type="entry name" value="Prefoldin_subunit_alpha"/>
</dbReference>
<dbReference type="GO" id="GO:0005737">
    <property type="term" value="C:cytoplasm"/>
    <property type="evidence" value="ECO:0007669"/>
    <property type="project" value="TreeGrafter"/>
</dbReference>
<proteinExistence type="inferred from homology"/>
<dbReference type="CDD" id="cd23157">
    <property type="entry name" value="Prefoldin_5"/>
    <property type="match status" value="1"/>
</dbReference>
<comment type="function">
    <text evidence="3">Binds specifically to cytosolic chaperonin (c-CPN) and transfers target proteins to it. Binds to nascent polypeptide chain and promotes folding in an environment in which there are many competing pathways for nonnative proteins. Represses the transcriptional activity of MYC.</text>
</comment>
<gene>
    <name evidence="6" type="primary">Pfdn5</name>
</gene>
<evidence type="ECO:0000256" key="4">
    <source>
        <dbReference type="ARBA" id="ARBA00067452"/>
    </source>
</evidence>
<evidence type="ECO:0000256" key="5">
    <source>
        <dbReference type="SAM" id="MobiDB-lite"/>
    </source>
</evidence>
<dbReference type="InterPro" id="IPR011599">
    <property type="entry name" value="PFD_alpha_archaea"/>
</dbReference>
<dbReference type="GO" id="GO:1990113">
    <property type="term" value="P:RNA polymerase I assembly"/>
    <property type="evidence" value="ECO:0007669"/>
    <property type="project" value="TreeGrafter"/>
</dbReference>
<dbReference type="Pfam" id="PF02996">
    <property type="entry name" value="Prefoldin"/>
    <property type="match status" value="1"/>
</dbReference>
<dbReference type="GO" id="GO:0016272">
    <property type="term" value="C:prefoldin complex"/>
    <property type="evidence" value="ECO:0007669"/>
    <property type="project" value="InterPro"/>
</dbReference>
<organism evidence="6">
    <name type="scientific">Castor canadensis</name>
    <name type="common">American beaver</name>
    <dbReference type="NCBI Taxonomy" id="51338"/>
    <lineage>
        <taxon>Eukaryota</taxon>
        <taxon>Metazoa</taxon>
        <taxon>Chordata</taxon>
        <taxon>Craniata</taxon>
        <taxon>Vertebrata</taxon>
        <taxon>Euteleostomi</taxon>
        <taxon>Mammalia</taxon>
        <taxon>Eutheria</taxon>
        <taxon>Euarchontoglires</taxon>
        <taxon>Glires</taxon>
        <taxon>Rodentia</taxon>
        <taxon>Castorimorpha</taxon>
        <taxon>Castoridae</taxon>
        <taxon>Castor</taxon>
    </lineage>
</organism>
<accession>A0A8C0X2Y0</accession>
<dbReference type="InterPro" id="IPR009053">
    <property type="entry name" value="Prefoldin"/>
</dbReference>
<dbReference type="SUPFAM" id="SSF46579">
    <property type="entry name" value="Prefoldin"/>
    <property type="match status" value="1"/>
</dbReference>
<dbReference type="PANTHER" id="PTHR12674">
    <property type="entry name" value="PREFOLDIN SUBUNIT 5"/>
    <property type="match status" value="1"/>
</dbReference>
<protein>
    <recommendedName>
        <fullName evidence="4">Prefoldin subunit 5</fullName>
    </recommendedName>
</protein>
<keyword evidence="2" id="KW-0143">Chaperone</keyword>
<name>A0A8C0X2Y0_CASCN</name>
<dbReference type="Ensembl" id="ENSCCNT00000027604.1">
    <property type="protein sequence ID" value="ENSCCNP00000021462.1"/>
    <property type="gene ID" value="ENSCCNG00000021239.1"/>
</dbReference>
<dbReference type="GO" id="GO:0051082">
    <property type="term" value="F:unfolded protein binding"/>
    <property type="evidence" value="ECO:0007669"/>
    <property type="project" value="InterPro"/>
</dbReference>
<evidence type="ECO:0000256" key="1">
    <source>
        <dbReference type="ARBA" id="ARBA00010048"/>
    </source>
</evidence>
<feature type="compositionally biased region" description="Basic residues" evidence="5">
    <location>
        <begin position="211"/>
        <end position="221"/>
    </location>
</feature>
<reference evidence="6" key="1">
    <citation type="submission" date="2023-09" db="UniProtKB">
        <authorList>
            <consortium name="Ensembl"/>
        </authorList>
    </citation>
    <scope>IDENTIFICATION</scope>
</reference>
<dbReference type="Gene3D" id="1.10.287.370">
    <property type="match status" value="1"/>
</dbReference>
<dbReference type="PANTHER" id="PTHR12674:SF2">
    <property type="entry name" value="PREFOLDIN SUBUNIT 5"/>
    <property type="match status" value="1"/>
</dbReference>
<evidence type="ECO:0000256" key="2">
    <source>
        <dbReference type="ARBA" id="ARBA00023186"/>
    </source>
</evidence>
<sequence>MAQSINITELNLPQLEMLKNQLDQEVEFLSTSIAQLKVVQTKYVEAKDCLNVLNKSNEGKELLVPLTSSMYVPGKLHDVEHVLIDVGTGYYVEKTAEDAKDFFKRKIDFLTKQMEKIQPALQEKHAMKQGKLYLGHLFSFPPPSLKTWISGQVLVAHAYNLSYSGGRVQEDRGLRSQPGQIVLKTLSQKTLHKNRTGGMAQSEDPEFKPQYCKKKERKKQQKNMDFSVNLRGVPFPG</sequence>
<dbReference type="AlphaFoldDB" id="A0A8C0X2Y0"/>
<dbReference type="NCBIfam" id="TIGR00293">
    <property type="entry name" value="prefoldin subunit alpha"/>
    <property type="match status" value="1"/>
</dbReference>
<dbReference type="GO" id="GO:1990114">
    <property type="term" value="P:RNA polymerase II core complex assembly"/>
    <property type="evidence" value="ECO:0007669"/>
    <property type="project" value="TreeGrafter"/>
</dbReference>
<dbReference type="FunFam" id="1.10.287.370:FF:000004">
    <property type="entry name" value="Probable prefoldin subunit 5"/>
    <property type="match status" value="1"/>
</dbReference>
<dbReference type="GO" id="GO:1990115">
    <property type="term" value="P:RNA polymerase III assembly"/>
    <property type="evidence" value="ECO:0007669"/>
    <property type="project" value="TreeGrafter"/>
</dbReference>
<feature type="region of interest" description="Disordered" evidence="5">
    <location>
        <begin position="194"/>
        <end position="225"/>
    </location>
</feature>
<comment type="similarity">
    <text evidence="1">Belongs to the prefoldin subunit alpha family.</text>
</comment>
<dbReference type="GO" id="GO:0006457">
    <property type="term" value="P:protein folding"/>
    <property type="evidence" value="ECO:0007669"/>
    <property type="project" value="InterPro"/>
</dbReference>
<evidence type="ECO:0000313" key="6">
    <source>
        <dbReference type="Ensembl" id="ENSCCNP00000021462.1"/>
    </source>
</evidence>
<evidence type="ECO:0000256" key="3">
    <source>
        <dbReference type="ARBA" id="ARBA00057914"/>
    </source>
</evidence>